<dbReference type="KEGG" id="asem:NNL22_00675"/>
<dbReference type="PROSITE" id="PS50853">
    <property type="entry name" value="FN3"/>
    <property type="match status" value="1"/>
</dbReference>
<dbReference type="Proteomes" id="UP001164472">
    <property type="component" value="Chromosome"/>
</dbReference>
<dbReference type="InterPro" id="IPR036116">
    <property type="entry name" value="FN3_sf"/>
</dbReference>
<dbReference type="SUPFAM" id="SSF160246">
    <property type="entry name" value="EspE N-terminal domain-like"/>
    <property type="match status" value="1"/>
</dbReference>
<organism evidence="2 3">
    <name type="scientific">Alkalimarinus sediminis</name>
    <dbReference type="NCBI Taxonomy" id="1632866"/>
    <lineage>
        <taxon>Bacteria</taxon>
        <taxon>Pseudomonadati</taxon>
        <taxon>Pseudomonadota</taxon>
        <taxon>Gammaproteobacteria</taxon>
        <taxon>Alteromonadales</taxon>
        <taxon>Alteromonadaceae</taxon>
        <taxon>Alkalimarinus</taxon>
    </lineage>
</organism>
<evidence type="ECO:0000259" key="1">
    <source>
        <dbReference type="PROSITE" id="PS50853"/>
    </source>
</evidence>
<dbReference type="SUPFAM" id="SSF49265">
    <property type="entry name" value="Fibronectin type III"/>
    <property type="match status" value="1"/>
</dbReference>
<dbReference type="InterPro" id="IPR013783">
    <property type="entry name" value="Ig-like_fold"/>
</dbReference>
<evidence type="ECO:0000313" key="2">
    <source>
        <dbReference type="EMBL" id="UZW75153.1"/>
    </source>
</evidence>
<dbReference type="AlphaFoldDB" id="A0A9E8HM15"/>
<dbReference type="InterPro" id="IPR037257">
    <property type="entry name" value="T2SS_E_N_sf"/>
</dbReference>
<reference evidence="2" key="1">
    <citation type="submission" date="2022-07" db="EMBL/GenBank/DDBJ databases">
        <title>Alkalimarinus sp. nov., isolated from gut of a Alitta virens.</title>
        <authorList>
            <person name="Yang A.I."/>
            <person name="Shin N.-R."/>
        </authorList>
    </citation>
    <scope>NUCLEOTIDE SEQUENCE</scope>
    <source>
        <strain evidence="2">FA028</strain>
    </source>
</reference>
<protein>
    <recommendedName>
        <fullName evidence="1">Fibronectin type-III domain-containing protein</fullName>
    </recommendedName>
</protein>
<dbReference type="InterPro" id="IPR003961">
    <property type="entry name" value="FN3_dom"/>
</dbReference>
<evidence type="ECO:0000313" key="3">
    <source>
        <dbReference type="Proteomes" id="UP001164472"/>
    </source>
</evidence>
<gene>
    <name evidence="2" type="ORF">NNL22_00675</name>
</gene>
<feature type="domain" description="Fibronectin type-III" evidence="1">
    <location>
        <begin position="98"/>
        <end position="197"/>
    </location>
</feature>
<proteinExistence type="predicted"/>
<keyword evidence="3" id="KW-1185">Reference proteome</keyword>
<dbReference type="RefSeq" id="WP_251811044.1">
    <property type="nucleotide sequence ID" value="NZ_CP101527.1"/>
</dbReference>
<accession>A0A9E8HM15</accession>
<sequence length="197" mass="21617">MMMLKEQKKTRLGDLLLENNLITKQQLEDAIIAQTHTDKHLGDILVEMKLVSRWQVWRLLKLQRHLRNTILTSVLSLSPLMLVGCGGGGGSGAAGSSAAQQVAAEEVVTERRSAKLSWSLPSSRADGSPLELYEIEAFRIYHTTQDGSVEEVLEVPGDETQLDLSSLVEGTHLFAITVVDSNGLESDFSETVTKVIM</sequence>
<dbReference type="EMBL" id="CP101527">
    <property type="protein sequence ID" value="UZW75153.1"/>
    <property type="molecule type" value="Genomic_DNA"/>
</dbReference>
<name>A0A9E8HM15_9ALTE</name>
<dbReference type="Gene3D" id="2.60.40.10">
    <property type="entry name" value="Immunoglobulins"/>
    <property type="match status" value="1"/>
</dbReference>